<comment type="caution">
    <text evidence="1">The sequence shown here is derived from an EMBL/GenBank/DDBJ whole genome shotgun (WGS) entry which is preliminary data.</text>
</comment>
<name>A0ABD0NNH1_CIRMR</name>
<organism evidence="1 2">
    <name type="scientific">Cirrhinus mrigala</name>
    <name type="common">Mrigala</name>
    <dbReference type="NCBI Taxonomy" id="683832"/>
    <lineage>
        <taxon>Eukaryota</taxon>
        <taxon>Metazoa</taxon>
        <taxon>Chordata</taxon>
        <taxon>Craniata</taxon>
        <taxon>Vertebrata</taxon>
        <taxon>Euteleostomi</taxon>
        <taxon>Actinopterygii</taxon>
        <taxon>Neopterygii</taxon>
        <taxon>Teleostei</taxon>
        <taxon>Ostariophysi</taxon>
        <taxon>Cypriniformes</taxon>
        <taxon>Cyprinidae</taxon>
        <taxon>Labeoninae</taxon>
        <taxon>Labeonini</taxon>
        <taxon>Cirrhinus</taxon>
    </lineage>
</organism>
<accession>A0ABD0NNH1</accession>
<dbReference type="Proteomes" id="UP001529510">
    <property type="component" value="Unassembled WGS sequence"/>
</dbReference>
<dbReference type="AlphaFoldDB" id="A0ABD0NNH1"/>
<reference evidence="1 2" key="1">
    <citation type="submission" date="2024-05" db="EMBL/GenBank/DDBJ databases">
        <title>Genome sequencing and assembly of Indian major carp, Cirrhinus mrigala (Hamilton, 1822).</title>
        <authorList>
            <person name="Mohindra V."/>
            <person name="Chowdhury L.M."/>
            <person name="Lal K."/>
            <person name="Jena J.K."/>
        </authorList>
    </citation>
    <scope>NUCLEOTIDE SEQUENCE [LARGE SCALE GENOMIC DNA]</scope>
    <source>
        <strain evidence="1">CM1030</strain>
        <tissue evidence="1">Blood</tissue>
    </source>
</reference>
<protein>
    <submittedName>
        <fullName evidence="1">Uncharacterized protein</fullName>
    </submittedName>
</protein>
<evidence type="ECO:0000313" key="2">
    <source>
        <dbReference type="Proteomes" id="UP001529510"/>
    </source>
</evidence>
<sequence>DWIEFEEIADLEERAKSQFFEKVHEEVVQKTQEAAKEREFQSVKAAADVVHE</sequence>
<keyword evidence="2" id="KW-1185">Reference proteome</keyword>
<feature type="non-terminal residue" evidence="1">
    <location>
        <position position="1"/>
    </location>
</feature>
<dbReference type="EMBL" id="JAMKFB020000021">
    <property type="protein sequence ID" value="KAL0162730.1"/>
    <property type="molecule type" value="Genomic_DNA"/>
</dbReference>
<gene>
    <name evidence="1" type="ORF">M9458_042126</name>
</gene>
<feature type="non-terminal residue" evidence="1">
    <location>
        <position position="52"/>
    </location>
</feature>
<evidence type="ECO:0000313" key="1">
    <source>
        <dbReference type="EMBL" id="KAL0162730.1"/>
    </source>
</evidence>
<proteinExistence type="predicted"/>